<reference evidence="2 3" key="1">
    <citation type="submission" date="2015-09" db="EMBL/GenBank/DDBJ databases">
        <authorList>
            <consortium name="Pathogen Informatics"/>
        </authorList>
    </citation>
    <scope>NUCLEOTIDE SEQUENCE [LARGE SCALE GENOMIC DNA]</scope>
    <source>
        <strain evidence="2 3">2789STDY5608854</strain>
    </source>
</reference>
<evidence type="ECO:0000256" key="1">
    <source>
        <dbReference type="SAM" id="MobiDB-lite"/>
    </source>
</evidence>
<proteinExistence type="predicted"/>
<dbReference type="AlphaFoldDB" id="A0A174KSU4"/>
<sequence>MLSTFASPLPSPSGMGTPRRESSIPWRITRKPLPPASTTPAFFRTGFISVVCSRASCPSAMAASSTASGSLGVWRAASAALAAVRRETVRMVPSAGFITAL</sequence>
<organism evidence="2 3">
    <name type="scientific">Flavonifractor plautii</name>
    <name type="common">Fusobacterium plautii</name>
    <dbReference type="NCBI Taxonomy" id="292800"/>
    <lineage>
        <taxon>Bacteria</taxon>
        <taxon>Bacillati</taxon>
        <taxon>Bacillota</taxon>
        <taxon>Clostridia</taxon>
        <taxon>Eubacteriales</taxon>
        <taxon>Oscillospiraceae</taxon>
        <taxon>Flavonifractor</taxon>
    </lineage>
</organism>
<evidence type="ECO:0000313" key="3">
    <source>
        <dbReference type="Proteomes" id="UP000095746"/>
    </source>
</evidence>
<feature type="region of interest" description="Disordered" evidence="1">
    <location>
        <begin position="1"/>
        <end position="32"/>
    </location>
</feature>
<gene>
    <name evidence="2" type="ORF">ERS852411_02708</name>
</gene>
<dbReference type="EMBL" id="CYZT01000263">
    <property type="protein sequence ID" value="CUP12605.1"/>
    <property type="molecule type" value="Genomic_DNA"/>
</dbReference>
<accession>A0A174KSU4</accession>
<evidence type="ECO:0000313" key="2">
    <source>
        <dbReference type="EMBL" id="CUP12605.1"/>
    </source>
</evidence>
<dbReference type="Proteomes" id="UP000095746">
    <property type="component" value="Unassembled WGS sequence"/>
</dbReference>
<protein>
    <submittedName>
        <fullName evidence="2">Uncharacterized protein</fullName>
    </submittedName>
</protein>
<name>A0A174KSU4_FLAPL</name>